<reference evidence="1" key="1">
    <citation type="submission" date="2019-04" db="EMBL/GenBank/DDBJ databases">
        <authorList>
            <person name="Alioto T."/>
            <person name="Alioto T."/>
        </authorList>
    </citation>
    <scope>NUCLEOTIDE SEQUENCE [LARGE SCALE GENOMIC DNA]</scope>
</reference>
<dbReference type="AlphaFoldDB" id="A0A5E4C1D5"/>
<accession>A0A5E4C1D5</accession>
<dbReference type="Proteomes" id="UP000335636">
    <property type="component" value="Unassembled WGS sequence"/>
</dbReference>
<proteinExistence type="predicted"/>
<evidence type="ECO:0000313" key="2">
    <source>
        <dbReference type="Proteomes" id="UP000335636"/>
    </source>
</evidence>
<gene>
    <name evidence="1" type="ORF">MONAX_5E010476</name>
</gene>
<keyword evidence="2" id="KW-1185">Reference proteome</keyword>
<dbReference type="EMBL" id="CABDUW010000773">
    <property type="protein sequence ID" value="VTJ74959.1"/>
    <property type="molecule type" value="Genomic_DNA"/>
</dbReference>
<protein>
    <submittedName>
        <fullName evidence="1">Uncharacterized protein</fullName>
    </submittedName>
</protein>
<comment type="caution">
    <text evidence="1">The sequence shown here is derived from an EMBL/GenBank/DDBJ whole genome shotgun (WGS) entry which is preliminary data.</text>
</comment>
<sequence>MDDGGDGPCERGVQEYRVRREVWSGVGSVSEEFLFGVGDDYGRAMNSGPRGEVLRSRYRTEGARGTRIVTRSVQRLLF</sequence>
<name>A0A5E4C1D5_MARMO</name>
<organism evidence="1 2">
    <name type="scientific">Marmota monax</name>
    <name type="common">Woodchuck</name>
    <dbReference type="NCBI Taxonomy" id="9995"/>
    <lineage>
        <taxon>Eukaryota</taxon>
        <taxon>Metazoa</taxon>
        <taxon>Chordata</taxon>
        <taxon>Craniata</taxon>
        <taxon>Vertebrata</taxon>
        <taxon>Euteleostomi</taxon>
        <taxon>Mammalia</taxon>
        <taxon>Eutheria</taxon>
        <taxon>Euarchontoglires</taxon>
        <taxon>Glires</taxon>
        <taxon>Rodentia</taxon>
        <taxon>Sciuromorpha</taxon>
        <taxon>Sciuridae</taxon>
        <taxon>Xerinae</taxon>
        <taxon>Marmotini</taxon>
        <taxon>Marmota</taxon>
    </lineage>
</organism>
<evidence type="ECO:0000313" key="1">
    <source>
        <dbReference type="EMBL" id="VTJ74959.1"/>
    </source>
</evidence>